<keyword evidence="1" id="KW-1133">Transmembrane helix</keyword>
<sequence>MSKFKKHFLIFWLLPSIWFFLSLFPAKNSFTYLCFLIFLLNIFYIAFSSPTFLPIAFWGAILDVYKGNLLGIYLSGFLCLRWWGFKIKEKIIWLKISTQTIFVFIGMLFLKGWQYIWSLIFELNLQETFKEIIILIFTTTLLAPIIFKVYDILFSDAS</sequence>
<protein>
    <recommendedName>
        <fullName evidence="3">Rod shape-determining protein MreD</fullName>
    </recommendedName>
</protein>
<evidence type="ECO:0000313" key="2">
    <source>
        <dbReference type="EMBL" id="HDD45067.1"/>
    </source>
</evidence>
<proteinExistence type="predicted"/>
<dbReference type="Proteomes" id="UP000886289">
    <property type="component" value="Unassembled WGS sequence"/>
</dbReference>
<feature type="transmembrane region" description="Helical" evidence="1">
    <location>
        <begin position="30"/>
        <end position="55"/>
    </location>
</feature>
<keyword evidence="1" id="KW-0812">Transmembrane</keyword>
<feature type="transmembrane region" description="Helical" evidence="1">
    <location>
        <begin position="67"/>
        <end position="85"/>
    </location>
</feature>
<accession>A0A7C0Y3K7</accession>
<evidence type="ECO:0000256" key="1">
    <source>
        <dbReference type="SAM" id="Phobius"/>
    </source>
</evidence>
<comment type="caution">
    <text evidence="2">The sequence shown here is derived from an EMBL/GenBank/DDBJ whole genome shotgun (WGS) entry which is preliminary data.</text>
</comment>
<name>A0A7C0Y3K7_DESA2</name>
<evidence type="ECO:0008006" key="3">
    <source>
        <dbReference type="Google" id="ProtNLM"/>
    </source>
</evidence>
<organism evidence="2">
    <name type="scientific">Desulfofervidus auxilii</name>
    <dbReference type="NCBI Taxonomy" id="1621989"/>
    <lineage>
        <taxon>Bacteria</taxon>
        <taxon>Pseudomonadati</taxon>
        <taxon>Thermodesulfobacteriota</taxon>
        <taxon>Candidatus Desulfofervidia</taxon>
        <taxon>Candidatus Desulfofervidales</taxon>
        <taxon>Candidatus Desulfofervidaceae</taxon>
        <taxon>Candidatus Desulfofervidus</taxon>
    </lineage>
</organism>
<feature type="transmembrane region" description="Helical" evidence="1">
    <location>
        <begin position="7"/>
        <end position="24"/>
    </location>
</feature>
<dbReference type="AlphaFoldDB" id="A0A7C0Y3K7"/>
<dbReference type="EMBL" id="DRBS01000351">
    <property type="protein sequence ID" value="HDD45067.1"/>
    <property type="molecule type" value="Genomic_DNA"/>
</dbReference>
<gene>
    <name evidence="2" type="ORF">ENG63_09465</name>
</gene>
<feature type="transmembrane region" description="Helical" evidence="1">
    <location>
        <begin position="131"/>
        <end position="150"/>
    </location>
</feature>
<keyword evidence="1" id="KW-0472">Membrane</keyword>
<reference evidence="2" key="1">
    <citation type="journal article" date="2020" name="mSystems">
        <title>Genome- and Community-Level Interaction Insights into Carbon Utilization and Element Cycling Functions of Hydrothermarchaeota in Hydrothermal Sediment.</title>
        <authorList>
            <person name="Zhou Z."/>
            <person name="Liu Y."/>
            <person name="Xu W."/>
            <person name="Pan J."/>
            <person name="Luo Z.H."/>
            <person name="Li M."/>
        </authorList>
    </citation>
    <scope>NUCLEOTIDE SEQUENCE [LARGE SCALE GENOMIC DNA]</scope>
    <source>
        <strain evidence="2">HyVt-233</strain>
    </source>
</reference>